<organism evidence="2 3">
    <name type="scientific">Blastopirellula marina</name>
    <dbReference type="NCBI Taxonomy" id="124"/>
    <lineage>
        <taxon>Bacteria</taxon>
        <taxon>Pseudomonadati</taxon>
        <taxon>Planctomycetota</taxon>
        <taxon>Planctomycetia</taxon>
        <taxon>Pirellulales</taxon>
        <taxon>Pirellulaceae</taxon>
        <taxon>Blastopirellula</taxon>
    </lineage>
</organism>
<sequence>MVTVVKLLLGSEWLVEHDGKLYEVGNGAILMQSTDLEDTSGDRIYEGDIVKGTSYRYGYELDDGKQFEYIGFIQWFGTEFQRWVVSDADIFNERSGGSWDLSQLVHRNMVDYLTGSVIGNIYQHPELLKQA</sequence>
<dbReference type="Proteomes" id="UP000237819">
    <property type="component" value="Unassembled WGS sequence"/>
</dbReference>
<proteinExistence type="predicted"/>
<reference evidence="2 3" key="1">
    <citation type="submission" date="2018-02" db="EMBL/GenBank/DDBJ databases">
        <title>Comparative genomes isolates from brazilian mangrove.</title>
        <authorList>
            <person name="Araujo J.E."/>
            <person name="Taketani R.G."/>
            <person name="Silva M.C.P."/>
            <person name="Loureco M.V."/>
            <person name="Andreote F.D."/>
        </authorList>
    </citation>
    <scope>NUCLEOTIDE SEQUENCE [LARGE SCALE GENOMIC DNA]</scope>
    <source>
        <strain evidence="2 3">Nap-Phe MGV</strain>
    </source>
</reference>
<dbReference type="InterPro" id="IPR010024">
    <property type="entry name" value="CHP16711"/>
</dbReference>
<accession>A0A2S8GSL3</accession>
<dbReference type="Gene3D" id="2.30.30.290">
    <property type="entry name" value="YopX-like domains"/>
    <property type="match status" value="1"/>
</dbReference>
<dbReference type="Pfam" id="PF09643">
    <property type="entry name" value="YopX"/>
    <property type="match status" value="1"/>
</dbReference>
<evidence type="ECO:0000259" key="1">
    <source>
        <dbReference type="Pfam" id="PF09643"/>
    </source>
</evidence>
<dbReference type="SUPFAM" id="SSF159006">
    <property type="entry name" value="YopX-like"/>
    <property type="match status" value="1"/>
</dbReference>
<dbReference type="InterPro" id="IPR023385">
    <property type="entry name" value="YopX-like_C"/>
</dbReference>
<gene>
    <name evidence="2" type="ORF">C5Y93_05015</name>
</gene>
<protein>
    <recommendedName>
        <fullName evidence="1">YopX protein domain-containing protein</fullName>
    </recommendedName>
</protein>
<evidence type="ECO:0000313" key="3">
    <source>
        <dbReference type="Proteomes" id="UP000237819"/>
    </source>
</evidence>
<dbReference type="EMBL" id="PUHZ01000005">
    <property type="protein sequence ID" value="PQO47407.1"/>
    <property type="molecule type" value="Genomic_DNA"/>
</dbReference>
<comment type="caution">
    <text evidence="2">The sequence shown here is derived from an EMBL/GenBank/DDBJ whole genome shotgun (WGS) entry which is preliminary data.</text>
</comment>
<dbReference type="NCBIfam" id="TIGR01671">
    <property type="entry name" value="phage_TIGR01671"/>
    <property type="match status" value="1"/>
</dbReference>
<feature type="domain" description="YopX protein" evidence="1">
    <location>
        <begin position="24"/>
        <end position="129"/>
    </location>
</feature>
<name>A0A2S8GSL3_9BACT</name>
<dbReference type="AlphaFoldDB" id="A0A2S8GSL3"/>
<dbReference type="OrthoDB" id="1809393at2"/>
<evidence type="ECO:0000313" key="2">
    <source>
        <dbReference type="EMBL" id="PQO47407.1"/>
    </source>
</evidence>
<dbReference type="InterPro" id="IPR019096">
    <property type="entry name" value="YopX_protein"/>
</dbReference>